<dbReference type="VEuPathDB" id="AmoebaDB:EHI_177590"/>
<accession>A0A5K1U7B9</accession>
<gene>
    <name evidence="2" type="ORF">CL6EHI_177590</name>
</gene>
<dbReference type="PANTHER" id="PTHR24016">
    <property type="entry name" value="CONSERVED OLIGOMERIC GOLGI COMPLEX SUBUNIT 4"/>
    <property type="match status" value="1"/>
</dbReference>
<protein>
    <recommendedName>
        <fullName evidence="1">Conserved oligomeric Golgi complex subunit 4 N-terminal domain-containing protein</fullName>
    </recommendedName>
</protein>
<reference evidence="2 3" key="1">
    <citation type="submission" date="2016-05" db="EMBL/GenBank/DDBJ databases">
        <title>First whole genome sequencing of Entamoeba histolytica HM1:IMSS-clone-6.</title>
        <authorList>
            <person name="Mukherjee Avik.K."/>
            <person name="Izumyama S."/>
            <person name="Nakada-Tsukui K."/>
            <person name="Nozaki T."/>
        </authorList>
    </citation>
    <scope>NUCLEOTIDE SEQUENCE [LARGE SCALE GENOMIC DNA]</scope>
    <source>
        <strain evidence="2 3">HM1:IMSS clone 6</strain>
    </source>
</reference>
<proteinExistence type="predicted"/>
<comment type="caution">
    <text evidence="2">The sequence shown here is derived from an EMBL/GenBank/DDBJ whole genome shotgun (WGS) entry which is preliminary data.</text>
</comment>
<evidence type="ECO:0000313" key="2">
    <source>
        <dbReference type="EMBL" id="GAT93716.1"/>
    </source>
</evidence>
<name>A0A5K1U7B9_ENTHI</name>
<dbReference type="VEuPathDB" id="AmoebaDB:EHI8A_017340"/>
<dbReference type="Pfam" id="PF20663">
    <property type="entry name" value="COG4_N"/>
    <property type="match status" value="1"/>
</dbReference>
<organism evidence="2 3">
    <name type="scientific">Entamoeba histolytica</name>
    <dbReference type="NCBI Taxonomy" id="5759"/>
    <lineage>
        <taxon>Eukaryota</taxon>
        <taxon>Amoebozoa</taxon>
        <taxon>Evosea</taxon>
        <taxon>Archamoebae</taxon>
        <taxon>Mastigamoebida</taxon>
        <taxon>Entamoebidae</taxon>
        <taxon>Entamoeba</taxon>
    </lineage>
</organism>
<dbReference type="VEuPathDB" id="AmoebaDB:EHI7A_018400"/>
<dbReference type="EMBL" id="BDEQ01000001">
    <property type="protein sequence ID" value="GAT93716.1"/>
    <property type="molecule type" value="Genomic_DNA"/>
</dbReference>
<dbReference type="InterPro" id="IPR048680">
    <property type="entry name" value="COG4_N"/>
</dbReference>
<dbReference type="PANTHER" id="PTHR24016:SF0">
    <property type="entry name" value="CONSERVED OLIGOMERIC GOLGI COMPLEX SUBUNIT 4"/>
    <property type="match status" value="1"/>
</dbReference>
<sequence length="473" mass="54397">MTTNKIEQIQSQINEILTLINSSLPPIQEKTENFRKVIDQAANNASGINSDIKRIERTQDRINLVLQMLVVAKEQRSVVNKCKESFKTKDYDGTVRHFVQLKSYGNGCSRIMKEEINLLQKSIEEEFMNNFKNATEKGDMKQILRYTDLLMRIGSSEFATKQYITYYTTLILNESTTIKEKLLKLDINTIKAEAIFTKTIQGFVDFSLKVVSRQNSIKAIDVFQPDKYYFIIQQLYDQINICVLTLVITFTSIRRISSLQTQKGTKDYPEQDVLIVLDETSSISNVISFYKDYFNDFLGKINASDEVKNKPIESIKKLDDELDKLLNSFVLLEESYVSATLTHSIKERIKISEFGEALDLFFYVLQQSAERVVLTKSFQTICAIINLHVNMIKSYLLPMTKNVVRDNTSFTNVLSKEALTCIDSCEANIIKLHSTLSLKINTLWRNNSKYLEMVNTNLDDLLATRELFTSLSN</sequence>
<dbReference type="Proteomes" id="UP000078387">
    <property type="component" value="Unassembled WGS sequence"/>
</dbReference>
<dbReference type="VEuPathDB" id="AmoebaDB:EHI5A_031640"/>
<evidence type="ECO:0000313" key="3">
    <source>
        <dbReference type="Proteomes" id="UP000078387"/>
    </source>
</evidence>
<dbReference type="VEuPathDB" id="AmoebaDB:KM1_046490"/>
<evidence type="ECO:0000259" key="1">
    <source>
        <dbReference type="Pfam" id="PF20663"/>
    </source>
</evidence>
<dbReference type="OMA" id="NECSRIM"/>
<feature type="domain" description="Conserved oligomeric Golgi complex subunit 4 N-terminal" evidence="1">
    <location>
        <begin position="17"/>
        <end position="97"/>
    </location>
</feature>
<dbReference type="AlphaFoldDB" id="A0A5K1U7B9"/>
<dbReference type="InterPro" id="IPR048682">
    <property type="entry name" value="COG4"/>
</dbReference>